<feature type="region of interest" description="Disordered" evidence="1">
    <location>
        <begin position="246"/>
        <end position="276"/>
    </location>
</feature>
<sequence length="326" mass="35281">MRLRMANGEIVKSQARWEGMLDIEGVVRACTLEVFDSKGGWSVLVGKPVLEAFRVVHDFGQDVAHIRDGTRDITLRNLHGRDIAGEISAAAMVAGAMAGFTRDKVARDEYGDEELANVPARGVQPPLEDDVWTVADLHWAETRSPSSGGEDGRSRETSTGAESCAAAPAREVQLPFEEDWPDTDWLQGYEMRIARDMGWDTGEEGGSAVTRGPSSGAQLHATAPARRVLFEILPQWANADVNYAERATRTTPTRPDEEKDTVTCGPSPGVSPSQAAPARRVLFGVMPQWMEAYDNMREHGEPRMGDDVPMSVINGASSLGSGTSSG</sequence>
<evidence type="ECO:0000313" key="3">
    <source>
        <dbReference type="Proteomes" id="UP000815677"/>
    </source>
</evidence>
<feature type="compositionally biased region" description="Low complexity" evidence="1">
    <location>
        <begin position="315"/>
        <end position="326"/>
    </location>
</feature>
<accession>A0ABQ0KX53</accession>
<proteinExistence type="predicted"/>
<feature type="region of interest" description="Disordered" evidence="1">
    <location>
        <begin position="298"/>
        <end position="326"/>
    </location>
</feature>
<gene>
    <name evidence="2" type="ORF">MCHLO_01205</name>
</gene>
<feature type="non-terminal residue" evidence="2">
    <location>
        <position position="326"/>
    </location>
</feature>
<protein>
    <submittedName>
        <fullName evidence="2">Uncharacterized protein</fullName>
    </submittedName>
</protein>
<feature type="region of interest" description="Disordered" evidence="1">
    <location>
        <begin position="140"/>
        <end position="169"/>
    </location>
</feature>
<evidence type="ECO:0000256" key="1">
    <source>
        <dbReference type="SAM" id="MobiDB-lite"/>
    </source>
</evidence>
<evidence type="ECO:0000313" key="2">
    <source>
        <dbReference type="EMBL" id="GAT43529.1"/>
    </source>
</evidence>
<keyword evidence="3" id="KW-1185">Reference proteome</keyword>
<organism evidence="2 3">
    <name type="scientific">Mycena chlorophos</name>
    <name type="common">Agaric fungus</name>
    <name type="synonym">Agaricus chlorophos</name>
    <dbReference type="NCBI Taxonomy" id="658473"/>
    <lineage>
        <taxon>Eukaryota</taxon>
        <taxon>Fungi</taxon>
        <taxon>Dikarya</taxon>
        <taxon>Basidiomycota</taxon>
        <taxon>Agaricomycotina</taxon>
        <taxon>Agaricomycetes</taxon>
        <taxon>Agaricomycetidae</taxon>
        <taxon>Agaricales</taxon>
        <taxon>Marasmiineae</taxon>
        <taxon>Mycenaceae</taxon>
        <taxon>Mycena</taxon>
    </lineage>
</organism>
<dbReference type="EMBL" id="DF839131">
    <property type="protein sequence ID" value="GAT43529.1"/>
    <property type="molecule type" value="Genomic_DNA"/>
</dbReference>
<name>A0ABQ0KX53_MYCCL</name>
<reference evidence="2" key="1">
    <citation type="submission" date="2014-09" db="EMBL/GenBank/DDBJ databases">
        <title>Genome sequence of the luminous mushroom Mycena chlorophos for searching fungal bioluminescence genes.</title>
        <authorList>
            <person name="Tanaka Y."/>
            <person name="Kasuga D."/>
            <person name="Oba Y."/>
            <person name="Hase S."/>
            <person name="Sato K."/>
            <person name="Oba Y."/>
            <person name="Sakakibara Y."/>
        </authorList>
    </citation>
    <scope>NUCLEOTIDE SEQUENCE</scope>
</reference>
<dbReference type="Proteomes" id="UP000815677">
    <property type="component" value="Unassembled WGS sequence"/>
</dbReference>